<accession>A0ACC3MQL7</accession>
<evidence type="ECO:0000313" key="2">
    <source>
        <dbReference type="Proteomes" id="UP001281147"/>
    </source>
</evidence>
<dbReference type="EMBL" id="JAUTXU010000173">
    <property type="protein sequence ID" value="KAK3701485.1"/>
    <property type="molecule type" value="Genomic_DNA"/>
</dbReference>
<keyword evidence="2" id="KW-1185">Reference proteome</keyword>
<comment type="caution">
    <text evidence="1">The sequence shown here is derived from an EMBL/GenBank/DDBJ whole genome shotgun (WGS) entry which is preliminary data.</text>
</comment>
<organism evidence="1 2">
    <name type="scientific">Vermiconidia calcicola</name>
    <dbReference type="NCBI Taxonomy" id="1690605"/>
    <lineage>
        <taxon>Eukaryota</taxon>
        <taxon>Fungi</taxon>
        <taxon>Dikarya</taxon>
        <taxon>Ascomycota</taxon>
        <taxon>Pezizomycotina</taxon>
        <taxon>Dothideomycetes</taxon>
        <taxon>Dothideomycetidae</taxon>
        <taxon>Mycosphaerellales</taxon>
        <taxon>Extremaceae</taxon>
        <taxon>Vermiconidia</taxon>
    </lineage>
</organism>
<evidence type="ECO:0000313" key="1">
    <source>
        <dbReference type="EMBL" id="KAK3701485.1"/>
    </source>
</evidence>
<dbReference type="Proteomes" id="UP001281147">
    <property type="component" value="Unassembled WGS sequence"/>
</dbReference>
<protein>
    <submittedName>
        <fullName evidence="1">Uncharacterized protein</fullName>
    </submittedName>
</protein>
<reference evidence="1" key="1">
    <citation type="submission" date="2023-07" db="EMBL/GenBank/DDBJ databases">
        <title>Black Yeasts Isolated from many extreme environments.</title>
        <authorList>
            <person name="Coleine C."/>
            <person name="Stajich J.E."/>
            <person name="Selbmann L."/>
        </authorList>
    </citation>
    <scope>NUCLEOTIDE SEQUENCE</scope>
    <source>
        <strain evidence="1">CCFEE 5714</strain>
    </source>
</reference>
<name>A0ACC3MQL7_9PEZI</name>
<proteinExistence type="predicted"/>
<gene>
    <name evidence="1" type="ORF">LTR37_015459</name>
</gene>
<sequence>MAFTGAALLAALPLALAQSSSSAAVTPIPSGPPFPDTTYPNATVPYAVAGAQTNQTSPPSYPAPWGEGLGDWADAYQQARAFVSQLTLTEKVNLTTGVGWQGEQCVGNNGAIPRLAFKSMCLQDSPLGVRFGDFATAQPAGVTIAATWDRGLFYLRGNNMGEEHRDKGVDVMLGPVVGPLGRSPEGGRNWEGFSPDPYLSGVAVAETVRGIQDANVIACTKHYILNEQEHFRQGAPPDYLTEALSSNIDDKTMHELYLWPFADAVRAGTASIMCSYQQINNSYGCQNSYTLNHLLKNELGFQGFVMSDWDAQHSGVASALAGMDQTMPGDESFDSGTAYWGANLTIAVLNGTIPQWRIDDMAVRIMAAYYYVDRPGHEVDTNFDSWTQDTYGFQHFYASEDYRQVNWHVNVQQDHYQDARNFAAKGTVLLKNTGGLPLTGQEKLTAVFGSDAAENQYGPNGCPDRGCDNGTLAMGWGSGTANFPYLITPLEAIKAEVRSHRGSIESVIDDYAYDQITALSRRVAQPLVGGACIVFANSDAGEGYITVDYNEGDRNNLTLWHNGEDLINAVAAECNNTIVVMHTVGPVLVNAWYENPNITAIVWAGIPGEESGNAITDILYGKVNPGGKTPFTWGDSRGSYGSDLLYQTNNGVNAPQDNFENGVFIDYRAFDRLGETPVYEFGFGLSYTTFEYSNLQVQSHNAGPYVPTSGQTPPAPTLGSIGDAADFVYPTDFHRVEAYIYPFINSTNLRQSSGDPAYGVNVSYPAGAFDSSAQPYLAAGSNVAPGGNQQLYDLMFTVTADVTNTGDVVGDEVPQLYLSLGGPDEPAVVLRGFERLTVQPGETAQFQAQLCRRDLSNWDVVSQNWVITSYPKTIYVGSSSRKLPLQQALDIPAGVAAPAASSAAASGSAAVSSSAAASGSAAAPSSAAVSGSVAAPSSAGAVTQISDGQIQAPSAAPTTVVTQISDGQIQAPASSSTA</sequence>